<dbReference type="Pfam" id="PF01381">
    <property type="entry name" value="HTH_3"/>
    <property type="match status" value="1"/>
</dbReference>
<dbReference type="InterPro" id="IPR050807">
    <property type="entry name" value="TransReg_Diox_bact_type"/>
</dbReference>
<gene>
    <name evidence="3" type="ORF">SAMN02745158_02368</name>
</gene>
<dbReference type="GO" id="GO:0005829">
    <property type="term" value="C:cytosol"/>
    <property type="evidence" value="ECO:0007669"/>
    <property type="project" value="TreeGrafter"/>
</dbReference>
<keyword evidence="1" id="KW-0238">DNA-binding</keyword>
<dbReference type="GO" id="GO:0003677">
    <property type="term" value="F:DNA binding"/>
    <property type="evidence" value="ECO:0007669"/>
    <property type="project" value="UniProtKB-KW"/>
</dbReference>
<reference evidence="3 4" key="1">
    <citation type="submission" date="2016-11" db="EMBL/GenBank/DDBJ databases">
        <authorList>
            <person name="Jaros S."/>
            <person name="Januszkiewicz K."/>
            <person name="Wedrychowicz H."/>
        </authorList>
    </citation>
    <scope>NUCLEOTIDE SEQUENCE [LARGE SCALE GENOMIC DNA]</scope>
    <source>
        <strain evidence="3 4">DSM 17459</strain>
    </source>
</reference>
<evidence type="ECO:0000256" key="1">
    <source>
        <dbReference type="ARBA" id="ARBA00023125"/>
    </source>
</evidence>
<dbReference type="STRING" id="1122155.SAMN02745158_02368"/>
<dbReference type="RefSeq" id="WP_072851966.1">
    <property type="nucleotide sequence ID" value="NZ_FQVI01000011.1"/>
</dbReference>
<dbReference type="PANTHER" id="PTHR46797:SF2">
    <property type="entry name" value="TRANSCRIPTIONAL REGULATOR"/>
    <property type="match status" value="1"/>
</dbReference>
<name>A0A1M4YGI3_9CLOT</name>
<dbReference type="Gene3D" id="1.10.260.40">
    <property type="entry name" value="lambda repressor-like DNA-binding domains"/>
    <property type="match status" value="1"/>
</dbReference>
<dbReference type="InterPro" id="IPR011051">
    <property type="entry name" value="RmlC_Cupin_sf"/>
</dbReference>
<evidence type="ECO:0000259" key="2">
    <source>
        <dbReference type="PROSITE" id="PS50943"/>
    </source>
</evidence>
<dbReference type="EMBL" id="FQVI01000011">
    <property type="protein sequence ID" value="SHF04788.1"/>
    <property type="molecule type" value="Genomic_DNA"/>
</dbReference>
<dbReference type="PROSITE" id="PS50943">
    <property type="entry name" value="HTH_CROC1"/>
    <property type="match status" value="1"/>
</dbReference>
<dbReference type="SMART" id="SM00530">
    <property type="entry name" value="HTH_XRE"/>
    <property type="match status" value="1"/>
</dbReference>
<dbReference type="Pfam" id="PF07883">
    <property type="entry name" value="Cupin_2"/>
    <property type="match status" value="1"/>
</dbReference>
<accession>A0A1M4YGI3</accession>
<dbReference type="SUPFAM" id="SSF47413">
    <property type="entry name" value="lambda repressor-like DNA-binding domains"/>
    <property type="match status" value="1"/>
</dbReference>
<dbReference type="AlphaFoldDB" id="A0A1M4YGI3"/>
<dbReference type="GO" id="GO:0003700">
    <property type="term" value="F:DNA-binding transcription factor activity"/>
    <property type="evidence" value="ECO:0007669"/>
    <property type="project" value="TreeGrafter"/>
</dbReference>
<dbReference type="InterPro" id="IPR014710">
    <property type="entry name" value="RmlC-like_jellyroll"/>
</dbReference>
<dbReference type="InterPro" id="IPR013096">
    <property type="entry name" value="Cupin_2"/>
</dbReference>
<evidence type="ECO:0000313" key="3">
    <source>
        <dbReference type="EMBL" id="SHF04788.1"/>
    </source>
</evidence>
<dbReference type="InterPro" id="IPR010982">
    <property type="entry name" value="Lambda_DNA-bd_dom_sf"/>
</dbReference>
<dbReference type="PANTHER" id="PTHR46797">
    <property type="entry name" value="HTH-TYPE TRANSCRIPTIONAL REGULATOR"/>
    <property type="match status" value="1"/>
</dbReference>
<dbReference type="CDD" id="cd00093">
    <property type="entry name" value="HTH_XRE"/>
    <property type="match status" value="1"/>
</dbReference>
<protein>
    <submittedName>
        <fullName evidence="3">Helix-turn-helix domain-containing protein</fullName>
    </submittedName>
</protein>
<feature type="domain" description="HTH cro/C1-type" evidence="2">
    <location>
        <begin position="9"/>
        <end position="63"/>
    </location>
</feature>
<organism evidence="3 4">
    <name type="scientific">Lactonifactor longoviformis DSM 17459</name>
    <dbReference type="NCBI Taxonomy" id="1122155"/>
    <lineage>
        <taxon>Bacteria</taxon>
        <taxon>Bacillati</taxon>
        <taxon>Bacillota</taxon>
        <taxon>Clostridia</taxon>
        <taxon>Eubacteriales</taxon>
        <taxon>Clostridiaceae</taxon>
        <taxon>Lactonifactor</taxon>
    </lineage>
</organism>
<dbReference type="SUPFAM" id="SSF51182">
    <property type="entry name" value="RmlC-like cupins"/>
    <property type="match status" value="1"/>
</dbReference>
<sequence>MGEGIGTRVRNLRKRRGVTLTQLGHETGLSPAFISNLERNLCSPTLDNIQRICAALDIELVKLLDDKNWGQNIIRAKDRKIVFEQKGQIRYESINFGPERLDGLLIVVEPHCEYKKEWTHAYDEIGFVLEGELTISLDEQQFVLHEGDAFYVDSKKKHSLSNLSEVPCSSLWIKQINNCH</sequence>
<keyword evidence="4" id="KW-1185">Reference proteome</keyword>
<dbReference type="OrthoDB" id="9814553at2"/>
<evidence type="ECO:0000313" key="4">
    <source>
        <dbReference type="Proteomes" id="UP000184245"/>
    </source>
</evidence>
<dbReference type="Proteomes" id="UP000184245">
    <property type="component" value="Unassembled WGS sequence"/>
</dbReference>
<dbReference type="InterPro" id="IPR001387">
    <property type="entry name" value="Cro/C1-type_HTH"/>
</dbReference>
<dbReference type="Gene3D" id="2.60.120.10">
    <property type="entry name" value="Jelly Rolls"/>
    <property type="match status" value="1"/>
</dbReference>
<proteinExistence type="predicted"/>
<dbReference type="CDD" id="cd02209">
    <property type="entry name" value="cupin_XRE_C"/>
    <property type="match status" value="1"/>
</dbReference>